<reference evidence="1" key="1">
    <citation type="submission" date="2021-01" db="EMBL/GenBank/DDBJ databases">
        <title>Whole genome shotgun sequence of Rhizocola hellebori NBRC 109834.</title>
        <authorList>
            <person name="Komaki H."/>
            <person name="Tamura T."/>
        </authorList>
    </citation>
    <scope>NUCLEOTIDE SEQUENCE</scope>
    <source>
        <strain evidence="1">NBRC 109834</strain>
    </source>
</reference>
<gene>
    <name evidence="1" type="ORF">Rhe02_85680</name>
</gene>
<proteinExistence type="predicted"/>
<dbReference type="AlphaFoldDB" id="A0A8J3QH36"/>
<dbReference type="EMBL" id="BONY01000096">
    <property type="protein sequence ID" value="GIH10501.1"/>
    <property type="molecule type" value="Genomic_DNA"/>
</dbReference>
<organism evidence="1 2">
    <name type="scientific">Rhizocola hellebori</name>
    <dbReference type="NCBI Taxonomy" id="1392758"/>
    <lineage>
        <taxon>Bacteria</taxon>
        <taxon>Bacillati</taxon>
        <taxon>Actinomycetota</taxon>
        <taxon>Actinomycetes</taxon>
        <taxon>Micromonosporales</taxon>
        <taxon>Micromonosporaceae</taxon>
        <taxon>Rhizocola</taxon>
    </lineage>
</organism>
<comment type="caution">
    <text evidence="1">The sequence shown here is derived from an EMBL/GenBank/DDBJ whole genome shotgun (WGS) entry which is preliminary data.</text>
</comment>
<dbReference type="RefSeq" id="WP_203914212.1">
    <property type="nucleotide sequence ID" value="NZ_BONY01000096.1"/>
</dbReference>
<protein>
    <submittedName>
        <fullName evidence="1">Uncharacterized protein</fullName>
    </submittedName>
</protein>
<keyword evidence="2" id="KW-1185">Reference proteome</keyword>
<name>A0A8J3QH36_9ACTN</name>
<dbReference type="Gene3D" id="1.10.10.60">
    <property type="entry name" value="Homeodomain-like"/>
    <property type="match status" value="1"/>
</dbReference>
<dbReference type="Proteomes" id="UP000612899">
    <property type="component" value="Unassembled WGS sequence"/>
</dbReference>
<sequence length="167" mass="18656">MDETEWLDDEPSPASPSARMSLEREFTDGGRTYQITASILADGRTEISVRSGPVDAMELNEFSGIIAREDLPVIARILKPELASIAAWQGIQLDDRAYSVAERRREHPNAYRSWSDAEEQRLLELYRTGISIREIAKQLGRRPGGVTARLEKLALQSSLNIVSQTVS</sequence>
<accession>A0A8J3QH36</accession>
<evidence type="ECO:0000313" key="2">
    <source>
        <dbReference type="Proteomes" id="UP000612899"/>
    </source>
</evidence>
<evidence type="ECO:0000313" key="1">
    <source>
        <dbReference type="EMBL" id="GIH10501.1"/>
    </source>
</evidence>